<dbReference type="PANTHER" id="PTHR42847:SF4">
    <property type="entry name" value="ALKANESULFONATE MONOOXYGENASE-RELATED"/>
    <property type="match status" value="1"/>
</dbReference>
<organism evidence="6">
    <name type="scientific">marine metagenome</name>
    <dbReference type="NCBI Taxonomy" id="408172"/>
    <lineage>
        <taxon>unclassified sequences</taxon>
        <taxon>metagenomes</taxon>
        <taxon>ecological metagenomes</taxon>
    </lineage>
</organism>
<reference evidence="6" key="1">
    <citation type="submission" date="2018-05" db="EMBL/GenBank/DDBJ databases">
        <authorList>
            <person name="Lanie J.A."/>
            <person name="Ng W.-L."/>
            <person name="Kazmierczak K.M."/>
            <person name="Andrzejewski T.M."/>
            <person name="Davidsen T.M."/>
            <person name="Wayne K.J."/>
            <person name="Tettelin H."/>
            <person name="Glass J.I."/>
            <person name="Rusch D."/>
            <person name="Podicherti R."/>
            <person name="Tsui H.-C.T."/>
            <person name="Winkler M.E."/>
        </authorList>
    </citation>
    <scope>NUCLEOTIDE SEQUENCE</scope>
</reference>
<protein>
    <recommendedName>
        <fullName evidence="5">Luciferase-like domain-containing protein</fullName>
    </recommendedName>
</protein>
<dbReference type="GO" id="GO:0008726">
    <property type="term" value="F:alkanesulfonate monooxygenase activity"/>
    <property type="evidence" value="ECO:0007669"/>
    <property type="project" value="TreeGrafter"/>
</dbReference>
<keyword evidence="4" id="KW-0503">Monooxygenase</keyword>
<proteinExistence type="predicted"/>
<dbReference type="EMBL" id="UINC01000230">
    <property type="protein sequence ID" value="SUZ51607.1"/>
    <property type="molecule type" value="Genomic_DNA"/>
</dbReference>
<accession>A0A381NAR8</accession>
<dbReference type="GO" id="GO:0046306">
    <property type="term" value="P:alkanesulfonate catabolic process"/>
    <property type="evidence" value="ECO:0007669"/>
    <property type="project" value="TreeGrafter"/>
</dbReference>
<dbReference type="Pfam" id="PF00296">
    <property type="entry name" value="Bac_luciferase"/>
    <property type="match status" value="1"/>
</dbReference>
<sequence>MARAFRFACQAYAPSSKAEWLDTARRVEDLGYSTLHVADHYFGPGLALEEARHPLQTVAAIPAMTAAAGVTESLRIGCRVLCVDYHHPVVLAKELATIDLFSDGRLEPGFGAGWVGSEYEALGIPMEAPGVRIERLIETVEFTREFFSGAELSFHGAHVTARNMRAVPASVQPDGPRVMVGGGSPRVLKAAGRIADIVSLNFDNSSGRIGSDGVRSGSSDQTSKKIDWVREGAGERFGDLELEIGAYFTSVTHNAQSDTELVAQRVGVASEDLRDHPHVLIGSVEEIVEQLESQREVTGISYVTVGAAVLEDFAPIVERLAGR</sequence>
<name>A0A381NAR8_9ZZZZ</name>
<evidence type="ECO:0000259" key="5">
    <source>
        <dbReference type="Pfam" id="PF00296"/>
    </source>
</evidence>
<dbReference type="InterPro" id="IPR050172">
    <property type="entry name" value="SsuD_RutA_monooxygenase"/>
</dbReference>
<evidence type="ECO:0000256" key="3">
    <source>
        <dbReference type="ARBA" id="ARBA00023002"/>
    </source>
</evidence>
<keyword evidence="1" id="KW-0285">Flavoprotein</keyword>
<evidence type="ECO:0000256" key="2">
    <source>
        <dbReference type="ARBA" id="ARBA00022643"/>
    </source>
</evidence>
<dbReference type="AlphaFoldDB" id="A0A381NAR8"/>
<dbReference type="SUPFAM" id="SSF51679">
    <property type="entry name" value="Bacterial luciferase-like"/>
    <property type="match status" value="1"/>
</dbReference>
<dbReference type="NCBIfam" id="TIGR03621">
    <property type="entry name" value="F420_MSMEG_2516"/>
    <property type="match status" value="1"/>
</dbReference>
<keyword evidence="3" id="KW-0560">Oxidoreductase</keyword>
<evidence type="ECO:0000256" key="1">
    <source>
        <dbReference type="ARBA" id="ARBA00022630"/>
    </source>
</evidence>
<evidence type="ECO:0000313" key="6">
    <source>
        <dbReference type="EMBL" id="SUZ51607.1"/>
    </source>
</evidence>
<dbReference type="InterPro" id="IPR019923">
    <property type="entry name" value="Lucif-like_OxRdtase_MSMEG_2516"/>
</dbReference>
<feature type="domain" description="Luciferase-like" evidence="5">
    <location>
        <begin position="6"/>
        <end position="202"/>
    </location>
</feature>
<dbReference type="Gene3D" id="3.20.20.30">
    <property type="entry name" value="Luciferase-like domain"/>
    <property type="match status" value="1"/>
</dbReference>
<gene>
    <name evidence="6" type="ORF">METZ01_LOCUS4461</name>
</gene>
<dbReference type="InterPro" id="IPR011251">
    <property type="entry name" value="Luciferase-like_dom"/>
</dbReference>
<evidence type="ECO:0000256" key="4">
    <source>
        <dbReference type="ARBA" id="ARBA00023033"/>
    </source>
</evidence>
<dbReference type="PANTHER" id="PTHR42847">
    <property type="entry name" value="ALKANESULFONATE MONOOXYGENASE"/>
    <property type="match status" value="1"/>
</dbReference>
<dbReference type="InterPro" id="IPR036661">
    <property type="entry name" value="Luciferase-like_sf"/>
</dbReference>
<keyword evidence="2" id="KW-0288">FMN</keyword>